<gene>
    <name evidence="1" type="ORF">E2562_005081</name>
</gene>
<name>A0A6G1BSL5_9ORYZ</name>
<organism evidence="1 2">
    <name type="scientific">Oryza meyeriana var. granulata</name>
    <dbReference type="NCBI Taxonomy" id="110450"/>
    <lineage>
        <taxon>Eukaryota</taxon>
        <taxon>Viridiplantae</taxon>
        <taxon>Streptophyta</taxon>
        <taxon>Embryophyta</taxon>
        <taxon>Tracheophyta</taxon>
        <taxon>Spermatophyta</taxon>
        <taxon>Magnoliopsida</taxon>
        <taxon>Liliopsida</taxon>
        <taxon>Poales</taxon>
        <taxon>Poaceae</taxon>
        <taxon>BOP clade</taxon>
        <taxon>Oryzoideae</taxon>
        <taxon>Oryzeae</taxon>
        <taxon>Oryzinae</taxon>
        <taxon>Oryza</taxon>
        <taxon>Oryza meyeriana</taxon>
    </lineage>
</organism>
<evidence type="ECO:0000313" key="2">
    <source>
        <dbReference type="Proteomes" id="UP000479710"/>
    </source>
</evidence>
<proteinExistence type="predicted"/>
<sequence>MARADLFLGSGGGAILEMAVEKPAAEKSDQVVVEQSPEGAARYKQNCKEFKLSVASCSPSRWVCACCSAGSSTTTCPYGAGPSPSSSLRRLCSILVHDYLKEFGLSALKIENEKPKLELSTGYP</sequence>
<comment type="caution">
    <text evidence="1">The sequence shown here is derived from an EMBL/GenBank/DDBJ whole genome shotgun (WGS) entry which is preliminary data.</text>
</comment>
<dbReference type="Proteomes" id="UP000479710">
    <property type="component" value="Unassembled WGS sequence"/>
</dbReference>
<evidence type="ECO:0000313" key="1">
    <source>
        <dbReference type="EMBL" id="KAF0890970.1"/>
    </source>
</evidence>
<reference evidence="1 2" key="1">
    <citation type="submission" date="2019-11" db="EMBL/GenBank/DDBJ databases">
        <title>Whole genome sequence of Oryza granulata.</title>
        <authorList>
            <person name="Li W."/>
        </authorList>
    </citation>
    <scope>NUCLEOTIDE SEQUENCE [LARGE SCALE GENOMIC DNA]</scope>
    <source>
        <strain evidence="2">cv. Menghai</strain>
        <tissue evidence="1">Leaf</tissue>
    </source>
</reference>
<keyword evidence="2" id="KW-1185">Reference proteome</keyword>
<dbReference type="EMBL" id="SPHZ02000011">
    <property type="protein sequence ID" value="KAF0890970.1"/>
    <property type="molecule type" value="Genomic_DNA"/>
</dbReference>
<accession>A0A6G1BSL5</accession>
<protein>
    <submittedName>
        <fullName evidence="1">Uncharacterized protein</fullName>
    </submittedName>
</protein>
<dbReference type="AlphaFoldDB" id="A0A6G1BSL5"/>